<reference evidence="8 9" key="1">
    <citation type="submission" date="2023-05" db="EMBL/GenBank/DDBJ databases">
        <title>B98-5 Cell Line De Novo Hybrid Assembly: An Optical Mapping Approach.</title>
        <authorList>
            <person name="Kananen K."/>
            <person name="Auerbach J.A."/>
            <person name="Kautto E."/>
            <person name="Blachly J.S."/>
        </authorList>
    </citation>
    <scope>NUCLEOTIDE SEQUENCE [LARGE SCALE GENOMIC DNA]</scope>
    <source>
        <strain evidence="8">B95-8</strain>
        <tissue evidence="8">Cell line</tissue>
    </source>
</reference>
<feature type="non-terminal residue" evidence="8">
    <location>
        <position position="1"/>
    </location>
</feature>
<sequence length="135" mass="14862">ARSRNCSGSLLIAPTLNKLKKPLSSSSAAPQRPISTQRTAAAPKADPGVVQKNPGVGNGDDKAAELMLQVSILKLAVEDLEKERDFYFRKLWNIEWICQENGGKTTQRIVDILYATDEGFVITDEGGPQEEQEKY</sequence>
<dbReference type="InterPro" id="IPR004953">
    <property type="entry name" value="EB1_C"/>
</dbReference>
<dbReference type="Gene3D" id="1.20.5.1430">
    <property type="match status" value="1"/>
</dbReference>
<proteinExistence type="predicted"/>
<comment type="caution">
    <text evidence="8">The sequence shown here is derived from an EMBL/GenBank/DDBJ whole genome shotgun (WGS) entry which is preliminary data.</text>
</comment>
<dbReference type="InterPro" id="IPR036133">
    <property type="entry name" value="EB1_C_sf"/>
</dbReference>
<evidence type="ECO:0000313" key="9">
    <source>
        <dbReference type="Proteomes" id="UP001266305"/>
    </source>
</evidence>
<keyword evidence="3 5" id="KW-0493">Microtubule</keyword>
<evidence type="ECO:0000256" key="6">
    <source>
        <dbReference type="SAM" id="MobiDB-lite"/>
    </source>
</evidence>
<feature type="region of interest" description="Disordered" evidence="6">
    <location>
        <begin position="21"/>
        <end position="61"/>
    </location>
</feature>
<protein>
    <submittedName>
        <fullName evidence="8">Microtubule-associated protein RP/EB member 1</fullName>
    </submittedName>
</protein>
<dbReference type="PANTHER" id="PTHR10623">
    <property type="entry name" value="MICROTUBULE-ASSOCIATED PROTEIN RP/EB FAMILY MEMBER"/>
    <property type="match status" value="1"/>
</dbReference>
<evidence type="ECO:0000256" key="2">
    <source>
        <dbReference type="ARBA" id="ARBA00022490"/>
    </source>
</evidence>
<evidence type="ECO:0000256" key="3">
    <source>
        <dbReference type="ARBA" id="ARBA00022701"/>
    </source>
</evidence>
<comment type="subcellular location">
    <subcellularLocation>
        <location evidence="1">Cytoplasm</location>
        <location evidence="1">Cytoskeleton</location>
    </subcellularLocation>
</comment>
<keyword evidence="4" id="KW-0206">Cytoskeleton</keyword>
<gene>
    <name evidence="8" type="primary">MAPRE1_1</name>
    <name evidence="8" type="ORF">P7K49_005028</name>
</gene>
<dbReference type="EMBL" id="JASSZA010000002">
    <property type="protein sequence ID" value="KAK2118141.1"/>
    <property type="molecule type" value="Genomic_DNA"/>
</dbReference>
<accession>A0ABQ9W942</accession>
<dbReference type="SUPFAM" id="SSF140612">
    <property type="entry name" value="EB1 dimerisation domain-like"/>
    <property type="match status" value="1"/>
</dbReference>
<dbReference type="Pfam" id="PF03271">
    <property type="entry name" value="EB1"/>
    <property type="match status" value="1"/>
</dbReference>
<organism evidence="8 9">
    <name type="scientific">Saguinus oedipus</name>
    <name type="common">Cotton-top tamarin</name>
    <name type="synonym">Oedipomidas oedipus</name>
    <dbReference type="NCBI Taxonomy" id="9490"/>
    <lineage>
        <taxon>Eukaryota</taxon>
        <taxon>Metazoa</taxon>
        <taxon>Chordata</taxon>
        <taxon>Craniata</taxon>
        <taxon>Vertebrata</taxon>
        <taxon>Euteleostomi</taxon>
        <taxon>Mammalia</taxon>
        <taxon>Eutheria</taxon>
        <taxon>Euarchontoglires</taxon>
        <taxon>Primates</taxon>
        <taxon>Haplorrhini</taxon>
        <taxon>Platyrrhini</taxon>
        <taxon>Cebidae</taxon>
        <taxon>Callitrichinae</taxon>
        <taxon>Saguinus</taxon>
    </lineage>
</organism>
<dbReference type="InterPro" id="IPR027328">
    <property type="entry name" value="MAPRE"/>
</dbReference>
<evidence type="ECO:0000256" key="4">
    <source>
        <dbReference type="ARBA" id="ARBA00023212"/>
    </source>
</evidence>
<evidence type="ECO:0000256" key="5">
    <source>
        <dbReference type="PROSITE-ProRule" id="PRU00576"/>
    </source>
</evidence>
<dbReference type="PROSITE" id="PS51230">
    <property type="entry name" value="EB1_C"/>
    <property type="match status" value="1"/>
</dbReference>
<evidence type="ECO:0000259" key="7">
    <source>
        <dbReference type="PROSITE" id="PS51230"/>
    </source>
</evidence>
<evidence type="ECO:0000313" key="8">
    <source>
        <dbReference type="EMBL" id="KAK2118141.1"/>
    </source>
</evidence>
<keyword evidence="2" id="KW-0963">Cytoplasm</keyword>
<feature type="domain" description="EB1 C-terminal" evidence="7">
    <location>
        <begin position="55"/>
        <end position="122"/>
    </location>
</feature>
<keyword evidence="9" id="KW-1185">Reference proteome</keyword>
<dbReference type="Proteomes" id="UP001266305">
    <property type="component" value="Unassembled WGS sequence"/>
</dbReference>
<evidence type="ECO:0000256" key="1">
    <source>
        <dbReference type="ARBA" id="ARBA00004245"/>
    </source>
</evidence>
<name>A0ABQ9W942_SAGOE</name>